<dbReference type="RefSeq" id="WP_048315540.1">
    <property type="nucleotide sequence ID" value="NZ_LFJV01000033.1"/>
</dbReference>
<feature type="transmembrane region" description="Helical" evidence="5">
    <location>
        <begin position="21"/>
        <end position="42"/>
    </location>
</feature>
<feature type="transmembrane region" description="Helical" evidence="5">
    <location>
        <begin position="92"/>
        <end position="113"/>
    </location>
</feature>
<evidence type="ECO:0008006" key="8">
    <source>
        <dbReference type="Google" id="ProtNLM"/>
    </source>
</evidence>
<evidence type="ECO:0000256" key="2">
    <source>
        <dbReference type="ARBA" id="ARBA00022692"/>
    </source>
</evidence>
<name>A0A0J6CKE9_9BACT</name>
<dbReference type="AlphaFoldDB" id="A0A0J6CKE9"/>
<reference evidence="6 7" key="1">
    <citation type="submission" date="2015-06" db="EMBL/GenBank/DDBJ databases">
        <title>Draft Genome Sequence of Parabacteroides goldsteinii with Putative Novel Metallo-Beta-Lactamases Isolated from a Blood Culture from a Human Patient.</title>
        <authorList>
            <person name="Krogh T.J."/>
            <person name="Agergaard C.N."/>
            <person name="Moller-Jensen J."/>
            <person name="Justesen U.S."/>
        </authorList>
    </citation>
    <scope>NUCLEOTIDE SEQUENCE [LARGE SCALE GENOMIC DNA]</scope>
    <source>
        <strain evidence="6 7">910340</strain>
    </source>
</reference>
<dbReference type="Proteomes" id="UP000036166">
    <property type="component" value="Unassembled WGS sequence"/>
</dbReference>
<organism evidence="6 7">
    <name type="scientific">Parabacteroides goldsteinii</name>
    <dbReference type="NCBI Taxonomy" id="328812"/>
    <lineage>
        <taxon>Bacteria</taxon>
        <taxon>Pseudomonadati</taxon>
        <taxon>Bacteroidota</taxon>
        <taxon>Bacteroidia</taxon>
        <taxon>Bacteroidales</taxon>
        <taxon>Tannerellaceae</taxon>
        <taxon>Parabacteroides</taxon>
    </lineage>
</organism>
<sequence>MDERNVINGVGAVVLSEFIDFLYPLRFFLLAAVVLVLVDLRFGIEAAKFRKEKIRKSRAGRRTINKMVDYLCWILLAGALDKAFGIPFDIPLLPALVLLVVYGFEINSCYGNYFEAHGKKVKVNVFKLFAKKTDIIEVEEKKDGKCE</sequence>
<gene>
    <name evidence="6" type="ORF">ACM15_11350</name>
</gene>
<dbReference type="EMBL" id="LFJV01000033">
    <property type="protein sequence ID" value="KMM33603.1"/>
    <property type="molecule type" value="Genomic_DNA"/>
</dbReference>
<evidence type="ECO:0000313" key="6">
    <source>
        <dbReference type="EMBL" id="KMM33603.1"/>
    </source>
</evidence>
<evidence type="ECO:0000256" key="5">
    <source>
        <dbReference type="SAM" id="Phobius"/>
    </source>
</evidence>
<evidence type="ECO:0000313" key="7">
    <source>
        <dbReference type="Proteomes" id="UP000036166"/>
    </source>
</evidence>
<keyword evidence="3 5" id="KW-1133">Transmembrane helix</keyword>
<keyword evidence="2 5" id="KW-0812">Transmembrane</keyword>
<evidence type="ECO:0000256" key="1">
    <source>
        <dbReference type="ARBA" id="ARBA00004141"/>
    </source>
</evidence>
<evidence type="ECO:0000256" key="4">
    <source>
        <dbReference type="ARBA" id="ARBA00023136"/>
    </source>
</evidence>
<evidence type="ECO:0000256" key="3">
    <source>
        <dbReference type="ARBA" id="ARBA00022989"/>
    </source>
</evidence>
<protein>
    <recommendedName>
        <fullName evidence="8">Holin</fullName>
    </recommendedName>
</protein>
<dbReference type="PATRIC" id="fig|328812.4.peg.2977"/>
<dbReference type="GO" id="GO:0016020">
    <property type="term" value="C:membrane"/>
    <property type="evidence" value="ECO:0007669"/>
    <property type="project" value="UniProtKB-SubCell"/>
</dbReference>
<keyword evidence="4 5" id="KW-0472">Membrane</keyword>
<dbReference type="InterPro" id="IPR006480">
    <property type="entry name" value="Phage_holin_4_1"/>
</dbReference>
<comment type="subcellular location">
    <subcellularLocation>
        <location evidence="1">Membrane</location>
        <topology evidence="1">Multi-pass membrane protein</topology>
    </subcellularLocation>
</comment>
<accession>A0A0J6CKE9</accession>
<proteinExistence type="predicted"/>
<dbReference type="Pfam" id="PF05105">
    <property type="entry name" value="Phage_holin_4_1"/>
    <property type="match status" value="1"/>
</dbReference>
<comment type="caution">
    <text evidence="6">The sequence shown here is derived from an EMBL/GenBank/DDBJ whole genome shotgun (WGS) entry which is preliminary data.</text>
</comment>